<protein>
    <submittedName>
        <fullName evidence="2">Uncharacterized protein</fullName>
    </submittedName>
</protein>
<feature type="region of interest" description="Disordered" evidence="1">
    <location>
        <begin position="1"/>
        <end position="21"/>
    </location>
</feature>
<sequence>MTLFKMNHPKSNSHQSTRRDKTVDSVFARRSFLAIAAAASVASCAGRQSVIAASSGEAVRVQCDPSHAVMRVRIEMDVKGNVNVPGDPLVSRKSQVTLPIQSEAVLDYEERYRRPIGAVAGSPITAIERYYHDAHSASRLNRTQSTIQLRESVRQTQVRRDSLPEVVYSVEDYFTNEELSLLRVPVASSALDRMLPTEPVRQGDKYQPDKEALTSILNLTAVEATDVVVEVVEIDADSVKFQLKGKVEGSVEGVPTSIKTVGKLTFDRTQGVCSWLAMAVHETREVGKAEPGFDVAATIKMIRQPMAKPVALPAKPATIDIEGAVPQDRLYVDLQSKRVGVSTVMDRRWRMMSDLNGNAMMRMIENDRSIAQCNLRPLAKLKSGQQWTLEAFQEDVQRTLGDDLNDLIEADQRVSSAGLRVLRVTAHGQVQGVPIQWILMHFSDDDGRRVLATFTMSGDSIDAFAGADMQLADSLSFLEQKSSTGDDAADENAAASEVASKSTFVGDEEVDSASDIR</sequence>
<keyword evidence="3" id="KW-1185">Reference proteome</keyword>
<evidence type="ECO:0000313" key="2">
    <source>
        <dbReference type="EMBL" id="QDT13520.1"/>
    </source>
</evidence>
<dbReference type="AlphaFoldDB" id="A0A517P2C0"/>
<feature type="region of interest" description="Disordered" evidence="1">
    <location>
        <begin position="481"/>
        <end position="517"/>
    </location>
</feature>
<gene>
    <name evidence="2" type="ORF">K239x_55400</name>
</gene>
<dbReference type="OrthoDB" id="280947at2"/>
<dbReference type="EMBL" id="CP036526">
    <property type="protein sequence ID" value="QDT13520.1"/>
    <property type="molecule type" value="Genomic_DNA"/>
</dbReference>
<evidence type="ECO:0000313" key="3">
    <source>
        <dbReference type="Proteomes" id="UP000319817"/>
    </source>
</evidence>
<reference evidence="2 3" key="1">
    <citation type="submission" date="2019-02" db="EMBL/GenBank/DDBJ databases">
        <title>Deep-cultivation of Planctomycetes and their phenomic and genomic characterization uncovers novel biology.</title>
        <authorList>
            <person name="Wiegand S."/>
            <person name="Jogler M."/>
            <person name="Boedeker C."/>
            <person name="Pinto D."/>
            <person name="Vollmers J."/>
            <person name="Rivas-Marin E."/>
            <person name="Kohn T."/>
            <person name="Peeters S.H."/>
            <person name="Heuer A."/>
            <person name="Rast P."/>
            <person name="Oberbeckmann S."/>
            <person name="Bunk B."/>
            <person name="Jeske O."/>
            <person name="Meyerdierks A."/>
            <person name="Storesund J.E."/>
            <person name="Kallscheuer N."/>
            <person name="Luecker S."/>
            <person name="Lage O.M."/>
            <person name="Pohl T."/>
            <person name="Merkel B.J."/>
            <person name="Hornburger P."/>
            <person name="Mueller R.-W."/>
            <person name="Bruemmer F."/>
            <person name="Labrenz M."/>
            <person name="Spormann A.M."/>
            <person name="Op den Camp H."/>
            <person name="Overmann J."/>
            <person name="Amann R."/>
            <person name="Jetten M.S.M."/>
            <person name="Mascher T."/>
            <person name="Medema M.H."/>
            <person name="Devos D.P."/>
            <person name="Kaster A.-K."/>
            <person name="Ovreas L."/>
            <person name="Rohde M."/>
            <person name="Galperin M.Y."/>
            <person name="Jogler C."/>
        </authorList>
    </citation>
    <scope>NUCLEOTIDE SEQUENCE [LARGE SCALE GENOMIC DNA]</scope>
    <source>
        <strain evidence="2 3">K23_9</strain>
    </source>
</reference>
<name>A0A517P2C0_9BACT</name>
<evidence type="ECO:0000256" key="1">
    <source>
        <dbReference type="SAM" id="MobiDB-lite"/>
    </source>
</evidence>
<feature type="compositionally biased region" description="Low complexity" evidence="1">
    <location>
        <begin position="491"/>
        <end position="500"/>
    </location>
</feature>
<organism evidence="2 3">
    <name type="scientific">Stieleria marina</name>
    <dbReference type="NCBI Taxonomy" id="1930275"/>
    <lineage>
        <taxon>Bacteria</taxon>
        <taxon>Pseudomonadati</taxon>
        <taxon>Planctomycetota</taxon>
        <taxon>Planctomycetia</taxon>
        <taxon>Pirellulales</taxon>
        <taxon>Pirellulaceae</taxon>
        <taxon>Stieleria</taxon>
    </lineage>
</organism>
<dbReference type="Proteomes" id="UP000319817">
    <property type="component" value="Chromosome"/>
</dbReference>
<proteinExistence type="predicted"/>
<accession>A0A517P2C0</accession>
<feature type="compositionally biased region" description="Acidic residues" evidence="1">
    <location>
        <begin position="506"/>
        <end position="517"/>
    </location>
</feature>
<dbReference type="RefSeq" id="WP_145421237.1">
    <property type="nucleotide sequence ID" value="NZ_CP036526.1"/>
</dbReference>